<dbReference type="InterPro" id="IPR012599">
    <property type="entry name" value="Propeptide_C1A"/>
</dbReference>
<dbReference type="InterPro" id="IPR000668">
    <property type="entry name" value="Peptidase_C1A_C"/>
</dbReference>
<keyword evidence="4" id="KW-0378">Hydrolase</keyword>
<keyword evidence="5" id="KW-0788">Thiol protease</keyword>
<dbReference type="GO" id="GO:0006508">
    <property type="term" value="P:proteolysis"/>
    <property type="evidence" value="ECO:0007669"/>
    <property type="project" value="UniProtKB-KW"/>
</dbReference>
<evidence type="ECO:0000256" key="1">
    <source>
        <dbReference type="ARBA" id="ARBA00008455"/>
    </source>
</evidence>
<name>A0A7R9BF66_9CRUS</name>
<reference evidence="9" key="1">
    <citation type="submission" date="2020-11" db="EMBL/GenBank/DDBJ databases">
        <authorList>
            <person name="Tran Van P."/>
        </authorList>
    </citation>
    <scope>NUCLEOTIDE SEQUENCE</scope>
</reference>
<dbReference type="OrthoDB" id="640249at2759"/>
<sequence length="239" mass="26200">MNGLLFILSVAGLAKAAPSELHPLSDEFIDLINSKNSTWKAGRNFHPAYPMQVIKGMLGVAEGAEKHLPEKRNFVMEAGAPLPEEFDSRDAWPNCPTIREIRDQGSCGSCWAFGAVEAMSDRWCIHSDGKEHFRFSAEDLVSCCHLCGFGCNGGFPGAAWGYWVRTGIVSGGSFGSNQGCRPYEISPCEHHSSGSRPNCTEGGSTPKCAKTCEDNYKNSYKTDLKHEEIYFGKVSTLYQ</sequence>
<dbReference type="SUPFAM" id="SSF54001">
    <property type="entry name" value="Cysteine proteinases"/>
    <property type="match status" value="1"/>
</dbReference>
<evidence type="ECO:0000313" key="10">
    <source>
        <dbReference type="Proteomes" id="UP000678499"/>
    </source>
</evidence>
<keyword evidence="3 7" id="KW-0732">Signal</keyword>
<dbReference type="PANTHER" id="PTHR12411">
    <property type="entry name" value="CYSTEINE PROTEASE FAMILY C1-RELATED"/>
    <property type="match status" value="1"/>
</dbReference>
<dbReference type="PROSITE" id="PS00139">
    <property type="entry name" value="THIOL_PROTEASE_CYS"/>
    <property type="match status" value="1"/>
</dbReference>
<evidence type="ECO:0000256" key="5">
    <source>
        <dbReference type="ARBA" id="ARBA00022807"/>
    </source>
</evidence>
<evidence type="ECO:0000256" key="7">
    <source>
        <dbReference type="SAM" id="SignalP"/>
    </source>
</evidence>
<dbReference type="InterPro" id="IPR000169">
    <property type="entry name" value="Pept_cys_AS"/>
</dbReference>
<proteinExistence type="inferred from homology"/>
<dbReference type="Pfam" id="PF08127">
    <property type="entry name" value="Propeptide_C1"/>
    <property type="match status" value="1"/>
</dbReference>
<evidence type="ECO:0000313" key="9">
    <source>
        <dbReference type="EMBL" id="CAD7272548.1"/>
    </source>
</evidence>
<keyword evidence="10" id="KW-1185">Reference proteome</keyword>
<feature type="signal peptide" evidence="7">
    <location>
        <begin position="1"/>
        <end position="16"/>
    </location>
</feature>
<feature type="domain" description="Peptidase C1A papain C-terminal" evidence="8">
    <location>
        <begin position="82"/>
        <end position="239"/>
    </location>
</feature>
<keyword evidence="6" id="KW-1015">Disulfide bond</keyword>
<comment type="similarity">
    <text evidence="1">Belongs to the peptidase C1 family.</text>
</comment>
<protein>
    <recommendedName>
        <fullName evidence="8">Peptidase C1A papain C-terminal domain-containing protein</fullName>
    </recommendedName>
</protein>
<dbReference type="Gene3D" id="3.90.70.10">
    <property type="entry name" value="Cysteine proteinases"/>
    <property type="match status" value="1"/>
</dbReference>
<dbReference type="Pfam" id="PF00112">
    <property type="entry name" value="Peptidase_C1"/>
    <property type="match status" value="1"/>
</dbReference>
<evidence type="ECO:0000256" key="4">
    <source>
        <dbReference type="ARBA" id="ARBA00022801"/>
    </source>
</evidence>
<evidence type="ECO:0000259" key="8">
    <source>
        <dbReference type="SMART" id="SM00645"/>
    </source>
</evidence>
<keyword evidence="2" id="KW-0645">Protease</keyword>
<dbReference type="SMART" id="SM00645">
    <property type="entry name" value="Pept_C1"/>
    <property type="match status" value="1"/>
</dbReference>
<evidence type="ECO:0000256" key="6">
    <source>
        <dbReference type="ARBA" id="ARBA00023157"/>
    </source>
</evidence>
<dbReference type="Proteomes" id="UP000678499">
    <property type="component" value="Unassembled WGS sequence"/>
</dbReference>
<dbReference type="AlphaFoldDB" id="A0A7R9BF66"/>
<dbReference type="InterPro" id="IPR013128">
    <property type="entry name" value="Peptidase_C1A"/>
</dbReference>
<dbReference type="InterPro" id="IPR038765">
    <property type="entry name" value="Papain-like_cys_pep_sf"/>
</dbReference>
<accession>A0A7R9BF66</accession>
<gene>
    <name evidence="9" type="ORF">NMOB1V02_LOCUS477</name>
</gene>
<evidence type="ECO:0000256" key="2">
    <source>
        <dbReference type="ARBA" id="ARBA00022670"/>
    </source>
</evidence>
<dbReference type="EMBL" id="CAJPEX010000042">
    <property type="protein sequence ID" value="CAG0912700.1"/>
    <property type="molecule type" value="Genomic_DNA"/>
</dbReference>
<feature type="chain" id="PRO_5036209992" description="Peptidase C1A papain C-terminal domain-containing protein" evidence="7">
    <location>
        <begin position="17"/>
        <end position="239"/>
    </location>
</feature>
<dbReference type="EMBL" id="OA882079">
    <property type="protein sequence ID" value="CAD7272548.1"/>
    <property type="molecule type" value="Genomic_DNA"/>
</dbReference>
<evidence type="ECO:0000256" key="3">
    <source>
        <dbReference type="ARBA" id="ARBA00022729"/>
    </source>
</evidence>
<dbReference type="GO" id="GO:0004197">
    <property type="term" value="F:cysteine-type endopeptidase activity"/>
    <property type="evidence" value="ECO:0007669"/>
    <property type="project" value="InterPro"/>
</dbReference>
<organism evidence="9">
    <name type="scientific">Notodromas monacha</name>
    <dbReference type="NCBI Taxonomy" id="399045"/>
    <lineage>
        <taxon>Eukaryota</taxon>
        <taxon>Metazoa</taxon>
        <taxon>Ecdysozoa</taxon>
        <taxon>Arthropoda</taxon>
        <taxon>Crustacea</taxon>
        <taxon>Oligostraca</taxon>
        <taxon>Ostracoda</taxon>
        <taxon>Podocopa</taxon>
        <taxon>Podocopida</taxon>
        <taxon>Cypridocopina</taxon>
        <taxon>Cypridoidea</taxon>
        <taxon>Cyprididae</taxon>
        <taxon>Notodromas</taxon>
    </lineage>
</organism>